<dbReference type="EMBL" id="BTGC01000008">
    <property type="protein sequence ID" value="GMM52015.1"/>
    <property type="molecule type" value="Genomic_DNA"/>
</dbReference>
<evidence type="ECO:0000313" key="1">
    <source>
        <dbReference type="EMBL" id="GMM52015.1"/>
    </source>
</evidence>
<dbReference type="Proteomes" id="UP001362899">
    <property type="component" value="Unassembled WGS sequence"/>
</dbReference>
<protein>
    <submittedName>
        <fullName evidence="1">Uncharacterized protein</fullName>
    </submittedName>
</protein>
<keyword evidence="2" id="KW-1185">Reference proteome</keyword>
<organism evidence="1 2">
    <name type="scientific">Starmerella bacillaris</name>
    <name type="common">Yeast</name>
    <name type="synonym">Candida zemplinina</name>
    <dbReference type="NCBI Taxonomy" id="1247836"/>
    <lineage>
        <taxon>Eukaryota</taxon>
        <taxon>Fungi</taxon>
        <taxon>Dikarya</taxon>
        <taxon>Ascomycota</taxon>
        <taxon>Saccharomycotina</taxon>
        <taxon>Dipodascomycetes</taxon>
        <taxon>Dipodascales</taxon>
        <taxon>Trichomonascaceae</taxon>
        <taxon>Starmerella</taxon>
    </lineage>
</organism>
<dbReference type="AlphaFoldDB" id="A0AAV5RKE7"/>
<comment type="caution">
    <text evidence="1">The sequence shown here is derived from an EMBL/GenBank/DDBJ whole genome shotgun (WGS) entry which is preliminary data.</text>
</comment>
<reference evidence="1 2" key="1">
    <citation type="journal article" date="2023" name="Elife">
        <title>Identification of key yeast species and microbe-microbe interactions impacting larval growth of Drosophila in the wild.</title>
        <authorList>
            <person name="Mure A."/>
            <person name="Sugiura Y."/>
            <person name="Maeda R."/>
            <person name="Honda K."/>
            <person name="Sakurai N."/>
            <person name="Takahashi Y."/>
            <person name="Watada M."/>
            <person name="Katoh T."/>
            <person name="Gotoh A."/>
            <person name="Gotoh Y."/>
            <person name="Taniguchi I."/>
            <person name="Nakamura K."/>
            <person name="Hayashi T."/>
            <person name="Katayama T."/>
            <person name="Uemura T."/>
            <person name="Hattori Y."/>
        </authorList>
    </citation>
    <scope>NUCLEOTIDE SEQUENCE [LARGE SCALE GENOMIC DNA]</scope>
    <source>
        <strain evidence="1 2">SB-73</strain>
    </source>
</reference>
<evidence type="ECO:0000313" key="2">
    <source>
        <dbReference type="Proteomes" id="UP001362899"/>
    </source>
</evidence>
<sequence>MSKRSIVIEKAKSVSLVPVYTPPPRKIAKLALDFELSTKRANKFNTGPIAPVYSRFQESIVSEHTGRLHRNLNETSATESNGNVTATQCDLTMRPKRIPKRSPIKPRTKYISEREDYFNTHKISDILQMKESNLSSQNEVKSCQLKLNDMQTRLYDCEAQILKTNASISQLEDQLVGNKRAIESHHLLNSKDMKSEYQKSLDIVSQINEICTHTDKQVISPIDFDVSELPLNRTSYKLADFTEIHVGHEANCAVLELYDKTVNEKLNEYIERLENILGLASGDDFAHLDNIKRLKMLLQSVRGSN</sequence>
<proteinExistence type="predicted"/>
<name>A0AAV5RKE7_STABA</name>
<gene>
    <name evidence="1" type="ORF">DASB73_029780</name>
</gene>
<accession>A0AAV5RKE7</accession>